<dbReference type="InterPro" id="IPR001789">
    <property type="entry name" value="Sig_transdc_resp-reg_receiver"/>
</dbReference>
<evidence type="ECO:0000259" key="3">
    <source>
        <dbReference type="PROSITE" id="PS50110"/>
    </source>
</evidence>
<dbReference type="Gene3D" id="3.40.50.2300">
    <property type="match status" value="1"/>
</dbReference>
<keyword evidence="5" id="KW-1185">Reference proteome</keyword>
<comment type="caution">
    <text evidence="4">The sequence shown here is derived from an EMBL/GenBank/DDBJ whole genome shotgun (WGS) entry which is preliminary data.</text>
</comment>
<dbReference type="CDD" id="cd00156">
    <property type="entry name" value="REC"/>
    <property type="match status" value="1"/>
</dbReference>
<organism evidence="4 5">
    <name type="scientific">Cyclobacterium plantarum</name>
    <dbReference type="NCBI Taxonomy" id="2716263"/>
    <lineage>
        <taxon>Bacteria</taxon>
        <taxon>Pseudomonadati</taxon>
        <taxon>Bacteroidota</taxon>
        <taxon>Cytophagia</taxon>
        <taxon>Cytophagales</taxon>
        <taxon>Cyclobacteriaceae</taxon>
        <taxon>Cyclobacterium</taxon>
    </lineage>
</organism>
<gene>
    <name evidence="4" type="ORF">G9Q97_04115</name>
</gene>
<protein>
    <submittedName>
        <fullName evidence="4">Response regulator</fullName>
    </submittedName>
</protein>
<evidence type="ECO:0000256" key="2">
    <source>
        <dbReference type="PROSITE-ProRule" id="PRU00169"/>
    </source>
</evidence>
<dbReference type="InterPro" id="IPR050595">
    <property type="entry name" value="Bact_response_regulator"/>
</dbReference>
<dbReference type="InterPro" id="IPR011006">
    <property type="entry name" value="CheY-like_superfamily"/>
</dbReference>
<dbReference type="Pfam" id="PF00072">
    <property type="entry name" value="Response_reg"/>
    <property type="match status" value="1"/>
</dbReference>
<name>A0ABX0H2H0_9BACT</name>
<evidence type="ECO:0000256" key="1">
    <source>
        <dbReference type="ARBA" id="ARBA00022553"/>
    </source>
</evidence>
<reference evidence="4 5" key="1">
    <citation type="submission" date="2020-03" db="EMBL/GenBank/DDBJ databases">
        <title>Cyclobacterium plantarum sp. nov., a marine bacterium isolated from a coastal-marine wetland.</title>
        <authorList>
            <person name="Sanchez-Porro C."/>
            <person name="Ventosa A."/>
            <person name="Amoozegar M."/>
        </authorList>
    </citation>
    <scope>NUCLEOTIDE SEQUENCE [LARGE SCALE GENOMIC DNA]</scope>
    <source>
        <strain evidence="4 5">GBPx2</strain>
    </source>
</reference>
<dbReference type="PROSITE" id="PS50110">
    <property type="entry name" value="RESPONSE_REGULATORY"/>
    <property type="match status" value="1"/>
</dbReference>
<feature type="modified residue" description="4-aspartylphosphate" evidence="2">
    <location>
        <position position="67"/>
    </location>
</feature>
<dbReference type="PANTHER" id="PTHR44591:SF3">
    <property type="entry name" value="RESPONSE REGULATORY DOMAIN-CONTAINING PROTEIN"/>
    <property type="match status" value="1"/>
</dbReference>
<dbReference type="EMBL" id="JAANYN010000001">
    <property type="protein sequence ID" value="NHE55995.1"/>
    <property type="molecule type" value="Genomic_DNA"/>
</dbReference>
<dbReference type="Proteomes" id="UP000649799">
    <property type="component" value="Unassembled WGS sequence"/>
</dbReference>
<dbReference type="PANTHER" id="PTHR44591">
    <property type="entry name" value="STRESS RESPONSE REGULATOR PROTEIN 1"/>
    <property type="match status" value="1"/>
</dbReference>
<dbReference type="SMART" id="SM00448">
    <property type="entry name" value="REC"/>
    <property type="match status" value="1"/>
</dbReference>
<sequence length="131" mass="15389">MEKNLNGKEVEQKEQRIVFVDDDKVQHMINKRILLKVNKQLKLFFFENPYEALEWLSVHPADVLLLDINMPEMDGWFFLKLMEERGIQMDVKMLTSSLDPDDLEKSKSFSQVSGFLIKPLKDENIAQFLAN</sequence>
<keyword evidence="1 2" id="KW-0597">Phosphoprotein</keyword>
<accession>A0ABX0H2H0</accession>
<proteinExistence type="predicted"/>
<evidence type="ECO:0000313" key="4">
    <source>
        <dbReference type="EMBL" id="NHE55995.1"/>
    </source>
</evidence>
<feature type="domain" description="Response regulatory" evidence="3">
    <location>
        <begin position="16"/>
        <end position="131"/>
    </location>
</feature>
<dbReference type="SUPFAM" id="SSF52172">
    <property type="entry name" value="CheY-like"/>
    <property type="match status" value="1"/>
</dbReference>
<evidence type="ECO:0000313" key="5">
    <source>
        <dbReference type="Proteomes" id="UP000649799"/>
    </source>
</evidence>